<proteinExistence type="predicted"/>
<evidence type="ECO:0000313" key="14">
    <source>
        <dbReference type="EMBL" id="PTQ51400.1"/>
    </source>
</evidence>
<dbReference type="Gene3D" id="3.40.50.720">
    <property type="entry name" value="NAD(P)-binding Rossmann-like Domain"/>
    <property type="match status" value="1"/>
</dbReference>
<keyword evidence="11" id="KW-0456">Lyase</keyword>
<dbReference type="Proteomes" id="UP000244016">
    <property type="component" value="Unassembled WGS sequence"/>
</dbReference>
<sequence>MRILLVGSAGFIGSHLAERLLREGHEVVGVDNFSTGQRRNVRRLQSFSRFTLIEADASKPLDIEGPLDWVMHFASPASPPRYMERPVETILINGEGTRHLLDLALEKGAKFFLASTSEVYGDPLVHPQPETYWGNVNPIGPRSVYDESKRYAETLTMAYHRARGLSVRIVRIFNTYGPGMDPADGRVVSNFIVQALRGEPITVYGDGSQTRSFCYIDDLIEGIWRLMDVEYPYPVNLGNPEEYRVLELAHLVRELTGSDSPVLFQDLPEDDPQQRRPDIRLAKELLNWEPTVFVRDGIIRTIQYFRDIVFHSER</sequence>
<gene>
    <name evidence="14" type="ORF">BLITH_1477</name>
</gene>
<evidence type="ECO:0000256" key="6">
    <source>
        <dbReference type="ARBA" id="ARBA00022989"/>
    </source>
</evidence>
<keyword evidence="8" id="KW-0333">Golgi apparatus</keyword>
<evidence type="ECO:0000256" key="2">
    <source>
        <dbReference type="ARBA" id="ARBA00004323"/>
    </source>
</evidence>
<evidence type="ECO:0000256" key="5">
    <source>
        <dbReference type="ARBA" id="ARBA00022968"/>
    </source>
</evidence>
<evidence type="ECO:0000256" key="11">
    <source>
        <dbReference type="ARBA" id="ARBA00023239"/>
    </source>
</evidence>
<dbReference type="FunFam" id="3.40.50.720:FF:000065">
    <property type="entry name" value="UDP-glucuronic acid decarboxylase 1"/>
    <property type="match status" value="1"/>
</dbReference>
<evidence type="ECO:0000256" key="10">
    <source>
        <dbReference type="ARBA" id="ARBA00023180"/>
    </source>
</evidence>
<keyword evidence="4" id="KW-0210">Decarboxylase</keyword>
<reference evidence="14 15" key="1">
    <citation type="submission" date="2017-08" db="EMBL/GenBank/DDBJ databases">
        <title>Burning lignite coal seam in the remote Altai Mountains harbors a hydrogen-driven thermophilic microbial community.</title>
        <authorList>
            <person name="Kadnikov V.V."/>
            <person name="Mardanov A.V."/>
            <person name="Ivasenko D."/>
            <person name="Beletsky A.V."/>
            <person name="Karnachuk O.V."/>
            <person name="Ravin N.V."/>
        </authorList>
    </citation>
    <scope>NUCLEOTIDE SEQUENCE [LARGE SCALE GENOMIC DNA]</scope>
    <source>
        <strain evidence="14">AL31</strain>
    </source>
</reference>
<dbReference type="GO" id="GO:0070403">
    <property type="term" value="F:NAD+ binding"/>
    <property type="evidence" value="ECO:0007669"/>
    <property type="project" value="InterPro"/>
</dbReference>
<keyword evidence="10" id="KW-0325">Glycoprotein</keyword>
<evidence type="ECO:0000256" key="4">
    <source>
        <dbReference type="ARBA" id="ARBA00022793"/>
    </source>
</evidence>
<protein>
    <submittedName>
        <fullName evidence="14">dTDP-glucose 4,6-dehydratase</fullName>
    </submittedName>
</protein>
<evidence type="ECO:0000256" key="9">
    <source>
        <dbReference type="ARBA" id="ARBA00023136"/>
    </source>
</evidence>
<dbReference type="PANTHER" id="PTHR43078">
    <property type="entry name" value="UDP-GLUCURONIC ACID DECARBOXYLASE-RELATED"/>
    <property type="match status" value="1"/>
</dbReference>
<comment type="caution">
    <text evidence="14">The sequence shown here is derived from an EMBL/GenBank/DDBJ whole genome shotgun (WGS) entry which is preliminary data.</text>
</comment>
<comment type="subcellular location">
    <subcellularLocation>
        <location evidence="2">Golgi apparatus membrane</location>
        <topology evidence="2">Single-pass type II membrane protein</topology>
    </subcellularLocation>
    <subcellularLocation>
        <location evidence="12">Golgi apparatus</location>
        <location evidence="12">Golgi stack membrane</location>
    </subcellularLocation>
</comment>
<dbReference type="AlphaFoldDB" id="A0A2T5G5D6"/>
<keyword evidence="6" id="KW-1133">Transmembrane helix</keyword>
<keyword evidence="7" id="KW-0520">NAD</keyword>
<dbReference type="GO" id="GO:0042732">
    <property type="term" value="P:D-xylose metabolic process"/>
    <property type="evidence" value="ECO:0007669"/>
    <property type="project" value="InterPro"/>
</dbReference>
<dbReference type="Pfam" id="PF01370">
    <property type="entry name" value="Epimerase"/>
    <property type="match status" value="1"/>
</dbReference>
<evidence type="ECO:0000259" key="13">
    <source>
        <dbReference type="Pfam" id="PF01370"/>
    </source>
</evidence>
<evidence type="ECO:0000256" key="7">
    <source>
        <dbReference type="ARBA" id="ARBA00023027"/>
    </source>
</evidence>
<keyword evidence="5" id="KW-0735">Signal-anchor</keyword>
<evidence type="ECO:0000256" key="8">
    <source>
        <dbReference type="ARBA" id="ARBA00023034"/>
    </source>
</evidence>
<feature type="domain" description="NAD-dependent epimerase/dehydratase" evidence="13">
    <location>
        <begin position="3"/>
        <end position="229"/>
    </location>
</feature>
<dbReference type="GO" id="GO:0005737">
    <property type="term" value="C:cytoplasm"/>
    <property type="evidence" value="ECO:0007669"/>
    <property type="project" value="TreeGrafter"/>
</dbReference>
<evidence type="ECO:0000256" key="3">
    <source>
        <dbReference type="ARBA" id="ARBA00022692"/>
    </source>
</evidence>
<evidence type="ECO:0000256" key="1">
    <source>
        <dbReference type="ARBA" id="ARBA00001911"/>
    </source>
</evidence>
<dbReference type="EMBL" id="PEBW01000005">
    <property type="protein sequence ID" value="PTQ51400.1"/>
    <property type="molecule type" value="Genomic_DNA"/>
</dbReference>
<name>A0A2T5G5D6_9BACL</name>
<dbReference type="InterPro" id="IPR001509">
    <property type="entry name" value="Epimerase_deHydtase"/>
</dbReference>
<evidence type="ECO:0000313" key="15">
    <source>
        <dbReference type="Proteomes" id="UP000244016"/>
    </source>
</evidence>
<comment type="cofactor">
    <cofactor evidence="1">
        <name>NAD(+)</name>
        <dbReference type="ChEBI" id="CHEBI:57540"/>
    </cofactor>
</comment>
<dbReference type="GO" id="GO:0048040">
    <property type="term" value="F:UDP-glucuronate decarboxylase activity"/>
    <property type="evidence" value="ECO:0007669"/>
    <property type="project" value="TreeGrafter"/>
</dbReference>
<dbReference type="InterPro" id="IPR044516">
    <property type="entry name" value="UXS-like"/>
</dbReference>
<accession>A0A2T5G5D6</accession>
<evidence type="ECO:0000256" key="12">
    <source>
        <dbReference type="ARBA" id="ARBA00037859"/>
    </source>
</evidence>
<keyword evidence="9" id="KW-0472">Membrane</keyword>
<dbReference type="InterPro" id="IPR036291">
    <property type="entry name" value="NAD(P)-bd_dom_sf"/>
</dbReference>
<dbReference type="PANTHER" id="PTHR43078:SF6">
    <property type="entry name" value="UDP-GLUCURONIC ACID DECARBOXYLASE 1"/>
    <property type="match status" value="1"/>
</dbReference>
<dbReference type="SUPFAM" id="SSF51735">
    <property type="entry name" value="NAD(P)-binding Rossmann-fold domains"/>
    <property type="match status" value="1"/>
</dbReference>
<dbReference type="CDD" id="cd05230">
    <property type="entry name" value="UGD_SDR_e"/>
    <property type="match status" value="1"/>
</dbReference>
<organism evidence="14 15">
    <name type="scientific">Brockia lithotrophica</name>
    <dbReference type="NCBI Taxonomy" id="933949"/>
    <lineage>
        <taxon>Bacteria</taxon>
        <taxon>Bacillati</taxon>
        <taxon>Bacillota</taxon>
        <taxon>Bacilli</taxon>
        <taxon>Bacillales</taxon>
        <taxon>Bacillales Family X. Incertae Sedis</taxon>
        <taxon>Brockia</taxon>
    </lineage>
</organism>
<keyword evidence="3" id="KW-0812">Transmembrane</keyword>